<sequence length="696" mass="77358">MDKQYTKSIDFNGKKLTFKLGGLAPRANSTVWAQMGETVVLTIVTVGRENPNLDYFPLSIEYIEKFYAGGRISGSRFQKRERWPSDDAVLKARQIDHSIRSLFPHGYKNEVSVTVTVLAYDNVHDPETLAVTSASLALMNSDVPFMGPVASVVVGVKDGEMIMNPSNLTETDEFDSEFIISARNDKRILNIEGFGNEYPEDKMFELIDFALAEMKPLLDVQEEITKEMGKEKVEFVDQSPNEDIIKDLQDNYMKKLEQAMLDKENRDNLMQEIRDEVLESHKEEEGWDAGSVASALEYVAKKYVRNLILTEEKRVTGRKLDEIRPLYIKVGVLPRVHGSAIFQRGNTQCLSVVTLGSTRLVQQLESFEGEDAKRWMHHYNGPNYSLGLAGRFNYIPGRREVGHGNIGENALLKMIPEVDKFPYTLRVVSEILSQQGSSSMAATCGTTLALMDAGVAIKAPVGGISVGLVTDKDEKNYKLIVDLEDVEDFYGDMDFKVTGTDKGITAIQLDNKLRGIPVEILKEAFTKSKEARLEILKAMTAVIAEPRKSVSEYAPKVDVIKIAQEKIGELIGPGGKVIKGIVEKAGGDVEIDIQDDGTVTITSMDEEQRRLAKAMVEDIVVDPEIGSIYEGKVASVKEYGAFVDVTPNISGLVHKSEMSDKFVSNPEEIVKEGQTVKVKIIKLDNGRISFTMKGLN</sequence>
<evidence type="ECO:0000256" key="6">
    <source>
        <dbReference type="ARBA" id="ARBA00025604"/>
    </source>
</evidence>
<dbReference type="Pfam" id="PF00013">
    <property type="entry name" value="KH_1"/>
    <property type="match status" value="1"/>
</dbReference>
<dbReference type="SMART" id="SM00322">
    <property type="entry name" value="KH"/>
    <property type="match status" value="1"/>
</dbReference>
<dbReference type="InterPro" id="IPR036612">
    <property type="entry name" value="KH_dom_type_1_sf"/>
</dbReference>
<dbReference type="Gene3D" id="3.30.1370.10">
    <property type="entry name" value="K Homology domain, type 1"/>
    <property type="match status" value="1"/>
</dbReference>
<feature type="binding site" evidence="7">
    <location>
        <position position="488"/>
    </location>
    <ligand>
        <name>Mg(2+)</name>
        <dbReference type="ChEBI" id="CHEBI:18420"/>
    </ligand>
</feature>
<dbReference type="GO" id="GO:0004654">
    <property type="term" value="F:polyribonucleotide nucleotidyltransferase activity"/>
    <property type="evidence" value="ECO:0007669"/>
    <property type="project" value="UniProtKB-UniRule"/>
</dbReference>
<dbReference type="SUPFAM" id="SSF55666">
    <property type="entry name" value="Ribonuclease PH domain 2-like"/>
    <property type="match status" value="2"/>
</dbReference>
<name>A0A955L038_9BACT</name>
<dbReference type="GO" id="GO:0000175">
    <property type="term" value="F:3'-5'-RNA exonuclease activity"/>
    <property type="evidence" value="ECO:0007669"/>
    <property type="project" value="TreeGrafter"/>
</dbReference>
<dbReference type="InterPro" id="IPR004088">
    <property type="entry name" value="KH_dom_type_1"/>
</dbReference>
<feature type="domain" description="S1 motif" evidence="8">
    <location>
        <begin position="626"/>
        <end position="693"/>
    </location>
</feature>
<reference evidence="9" key="2">
    <citation type="journal article" date="2021" name="Microbiome">
        <title>Successional dynamics and alternative stable states in a saline activated sludge microbial community over 9 years.</title>
        <authorList>
            <person name="Wang Y."/>
            <person name="Ye J."/>
            <person name="Ju F."/>
            <person name="Liu L."/>
            <person name="Boyd J.A."/>
            <person name="Deng Y."/>
            <person name="Parks D.H."/>
            <person name="Jiang X."/>
            <person name="Yin X."/>
            <person name="Woodcroft B.J."/>
            <person name="Tyson G.W."/>
            <person name="Hugenholtz P."/>
            <person name="Polz M.F."/>
            <person name="Zhang T."/>
        </authorList>
    </citation>
    <scope>NUCLEOTIDE SEQUENCE</scope>
    <source>
        <strain evidence="9">HKST-UBA15</strain>
    </source>
</reference>
<dbReference type="SUPFAM" id="SSF50249">
    <property type="entry name" value="Nucleic acid-binding proteins"/>
    <property type="match status" value="1"/>
</dbReference>
<dbReference type="CDD" id="cd11364">
    <property type="entry name" value="RNase_PH_PNPase_2"/>
    <property type="match status" value="1"/>
</dbReference>
<evidence type="ECO:0000256" key="4">
    <source>
        <dbReference type="ARBA" id="ARBA00022695"/>
    </source>
</evidence>
<dbReference type="GO" id="GO:0003723">
    <property type="term" value="F:RNA binding"/>
    <property type="evidence" value="ECO:0007669"/>
    <property type="project" value="UniProtKB-UniRule"/>
</dbReference>
<comment type="cofactor">
    <cofactor evidence="7">
        <name>Mg(2+)</name>
        <dbReference type="ChEBI" id="CHEBI:18420"/>
    </cofactor>
</comment>
<dbReference type="Pfam" id="PF03725">
    <property type="entry name" value="RNase_PH_C"/>
    <property type="match status" value="1"/>
</dbReference>
<evidence type="ECO:0000256" key="2">
    <source>
        <dbReference type="ARBA" id="ARBA00022490"/>
    </source>
</evidence>
<evidence type="ECO:0000256" key="7">
    <source>
        <dbReference type="HAMAP-Rule" id="MF_01595"/>
    </source>
</evidence>
<dbReference type="CDD" id="cd02393">
    <property type="entry name" value="KH-I_PNPase"/>
    <property type="match status" value="1"/>
</dbReference>
<dbReference type="NCBIfam" id="NF008805">
    <property type="entry name" value="PRK11824.1"/>
    <property type="match status" value="1"/>
</dbReference>
<dbReference type="SMART" id="SM00316">
    <property type="entry name" value="S1"/>
    <property type="match status" value="1"/>
</dbReference>
<reference evidence="9" key="1">
    <citation type="submission" date="2020-04" db="EMBL/GenBank/DDBJ databases">
        <authorList>
            <person name="Zhang T."/>
        </authorList>
    </citation>
    <scope>NUCLEOTIDE SEQUENCE</scope>
    <source>
        <strain evidence="9">HKST-UBA15</strain>
    </source>
</reference>
<dbReference type="PROSITE" id="PS50126">
    <property type="entry name" value="S1"/>
    <property type="match status" value="1"/>
</dbReference>
<dbReference type="InterPro" id="IPR015848">
    <property type="entry name" value="PNPase_PH_RNA-bd_bac/org-type"/>
</dbReference>
<dbReference type="InterPro" id="IPR001247">
    <property type="entry name" value="ExoRNase_PH_dom1"/>
</dbReference>
<dbReference type="FunFam" id="2.40.50.140:FF:000103">
    <property type="entry name" value="protein RRP5 homolog"/>
    <property type="match status" value="1"/>
</dbReference>
<dbReference type="InterPro" id="IPR027408">
    <property type="entry name" value="PNPase/RNase_PH_dom_sf"/>
</dbReference>
<organism evidence="9 10">
    <name type="scientific">Candidatus Dojkabacteria bacterium</name>
    <dbReference type="NCBI Taxonomy" id="2099670"/>
    <lineage>
        <taxon>Bacteria</taxon>
        <taxon>Candidatus Dojkabacteria</taxon>
    </lineage>
</organism>
<dbReference type="SUPFAM" id="SSF54211">
    <property type="entry name" value="Ribosomal protein S5 domain 2-like"/>
    <property type="match status" value="2"/>
</dbReference>
<keyword evidence="5 7" id="KW-0694">RNA-binding</keyword>
<evidence type="ECO:0000256" key="5">
    <source>
        <dbReference type="ARBA" id="ARBA00022884"/>
    </source>
</evidence>
<comment type="function">
    <text evidence="7">Involved in mRNA degradation. Catalyzes the phosphorolysis of single-stranded polyribonucleotides processively in the 3'- to 5'-direction.</text>
</comment>
<evidence type="ECO:0000313" key="9">
    <source>
        <dbReference type="EMBL" id="MCA9380537.1"/>
    </source>
</evidence>
<accession>A0A955L038</accession>
<dbReference type="GO" id="GO:0005829">
    <property type="term" value="C:cytosol"/>
    <property type="evidence" value="ECO:0007669"/>
    <property type="project" value="TreeGrafter"/>
</dbReference>
<dbReference type="PROSITE" id="PS50084">
    <property type="entry name" value="KH_TYPE_1"/>
    <property type="match status" value="1"/>
</dbReference>
<dbReference type="NCBIfam" id="TIGR03591">
    <property type="entry name" value="polynuc_phos"/>
    <property type="match status" value="1"/>
</dbReference>
<comment type="caution">
    <text evidence="9">The sequence shown here is derived from an EMBL/GenBank/DDBJ whole genome shotgun (WGS) entry which is preliminary data.</text>
</comment>
<dbReference type="GO" id="GO:0006402">
    <property type="term" value="P:mRNA catabolic process"/>
    <property type="evidence" value="ECO:0007669"/>
    <property type="project" value="UniProtKB-UniRule"/>
</dbReference>
<dbReference type="SUPFAM" id="SSF54791">
    <property type="entry name" value="Eukaryotic type KH-domain (KH-domain type I)"/>
    <property type="match status" value="1"/>
</dbReference>
<dbReference type="Proteomes" id="UP000745577">
    <property type="component" value="Unassembled WGS sequence"/>
</dbReference>
<dbReference type="Pfam" id="PF00575">
    <property type="entry name" value="S1"/>
    <property type="match status" value="1"/>
</dbReference>
<comment type="catalytic activity">
    <reaction evidence="7">
        <text>RNA(n+1) + phosphate = RNA(n) + a ribonucleoside 5'-diphosphate</text>
        <dbReference type="Rhea" id="RHEA:22096"/>
        <dbReference type="Rhea" id="RHEA-COMP:14527"/>
        <dbReference type="Rhea" id="RHEA-COMP:17342"/>
        <dbReference type="ChEBI" id="CHEBI:43474"/>
        <dbReference type="ChEBI" id="CHEBI:57930"/>
        <dbReference type="ChEBI" id="CHEBI:140395"/>
        <dbReference type="EC" id="2.7.7.8"/>
    </reaction>
</comment>
<dbReference type="Pfam" id="PF01138">
    <property type="entry name" value="RNase_PH"/>
    <property type="match status" value="2"/>
</dbReference>
<evidence type="ECO:0000256" key="3">
    <source>
        <dbReference type="ARBA" id="ARBA00022679"/>
    </source>
</evidence>
<evidence type="ECO:0000256" key="1">
    <source>
        <dbReference type="ARBA" id="ARBA00007404"/>
    </source>
</evidence>
<keyword evidence="7" id="KW-0479">Metal-binding</keyword>
<keyword evidence="2 7" id="KW-0963">Cytoplasm</keyword>
<dbReference type="InterPro" id="IPR015847">
    <property type="entry name" value="ExoRNase_PH_dom2"/>
</dbReference>
<evidence type="ECO:0000313" key="10">
    <source>
        <dbReference type="Proteomes" id="UP000745577"/>
    </source>
</evidence>
<feature type="binding site" evidence="7">
    <location>
        <position position="494"/>
    </location>
    <ligand>
        <name>Mg(2+)</name>
        <dbReference type="ChEBI" id="CHEBI:18420"/>
    </ligand>
</feature>
<keyword evidence="4 7" id="KW-0548">Nucleotidyltransferase</keyword>
<protein>
    <recommendedName>
        <fullName evidence="7">Polyribonucleotide nucleotidyltransferase</fullName>
        <ecNumber evidence="7">2.7.7.8</ecNumber>
    </recommendedName>
    <alternativeName>
        <fullName evidence="7">Polynucleotide phosphorylase</fullName>
        <shortName evidence="7">PNPase</shortName>
    </alternativeName>
</protein>
<keyword evidence="7" id="KW-0460">Magnesium</keyword>
<dbReference type="Gene3D" id="3.30.230.70">
    <property type="entry name" value="GHMP Kinase, N-terminal domain"/>
    <property type="match status" value="2"/>
</dbReference>
<dbReference type="EC" id="2.7.7.8" evidence="7"/>
<evidence type="ECO:0000259" key="8">
    <source>
        <dbReference type="PROSITE" id="PS50126"/>
    </source>
</evidence>
<dbReference type="InterPro" id="IPR012162">
    <property type="entry name" value="PNPase"/>
</dbReference>
<dbReference type="HAMAP" id="MF_01595">
    <property type="entry name" value="PNPase"/>
    <property type="match status" value="1"/>
</dbReference>
<dbReference type="Pfam" id="PF03726">
    <property type="entry name" value="PNPase"/>
    <property type="match status" value="1"/>
</dbReference>
<comment type="subcellular location">
    <subcellularLocation>
        <location evidence="7">Cytoplasm</location>
    </subcellularLocation>
</comment>
<keyword evidence="3 7" id="KW-0808">Transferase</keyword>
<dbReference type="PANTHER" id="PTHR11252:SF0">
    <property type="entry name" value="POLYRIBONUCLEOTIDE NUCLEOTIDYLTRANSFERASE 1, MITOCHONDRIAL"/>
    <property type="match status" value="1"/>
</dbReference>
<dbReference type="EMBL" id="JAGQLL010000081">
    <property type="protein sequence ID" value="MCA9380537.1"/>
    <property type="molecule type" value="Genomic_DNA"/>
</dbReference>
<comment type="function">
    <text evidence="6">Binds mRNA; thus facilitating recognition of the initiation point. It is needed to translate mRNA with a short Shine-Dalgarno (SD) purine-rich sequence.</text>
</comment>
<comment type="similarity">
    <text evidence="1 7">Belongs to the polyribonucleotide nucleotidyltransferase family.</text>
</comment>
<dbReference type="PANTHER" id="PTHR11252">
    <property type="entry name" value="POLYRIBONUCLEOTIDE NUCLEOTIDYLTRANSFERASE"/>
    <property type="match status" value="1"/>
</dbReference>
<dbReference type="InterPro" id="IPR020568">
    <property type="entry name" value="Ribosomal_Su5_D2-typ_SF"/>
</dbReference>
<dbReference type="PIRSF" id="PIRSF005499">
    <property type="entry name" value="PNPase"/>
    <property type="match status" value="1"/>
</dbReference>
<dbReference type="GO" id="GO:0000287">
    <property type="term" value="F:magnesium ion binding"/>
    <property type="evidence" value="ECO:0007669"/>
    <property type="project" value="UniProtKB-UniRule"/>
</dbReference>
<dbReference type="SUPFAM" id="SSF46915">
    <property type="entry name" value="Polynucleotide phosphorylase/guanosine pentaphosphate synthase (PNPase/GPSI), domain 3"/>
    <property type="match status" value="1"/>
</dbReference>
<dbReference type="InterPro" id="IPR012340">
    <property type="entry name" value="NA-bd_OB-fold"/>
</dbReference>
<dbReference type="InterPro" id="IPR003029">
    <property type="entry name" value="S1_domain"/>
</dbReference>
<dbReference type="InterPro" id="IPR036456">
    <property type="entry name" value="PNPase_PH_RNA-bd_sf"/>
</dbReference>
<dbReference type="FunFam" id="3.30.1370.10:FF:000001">
    <property type="entry name" value="Polyribonucleotide nucleotidyltransferase"/>
    <property type="match status" value="1"/>
</dbReference>
<gene>
    <name evidence="7" type="primary">pnp</name>
    <name evidence="9" type="ORF">KC675_05150</name>
</gene>
<dbReference type="GO" id="GO:0006396">
    <property type="term" value="P:RNA processing"/>
    <property type="evidence" value="ECO:0007669"/>
    <property type="project" value="InterPro"/>
</dbReference>
<dbReference type="InterPro" id="IPR004087">
    <property type="entry name" value="KH_dom"/>
</dbReference>
<dbReference type="AlphaFoldDB" id="A0A955L038"/>
<proteinExistence type="inferred from homology"/>
<dbReference type="Gene3D" id="2.40.50.140">
    <property type="entry name" value="Nucleic acid-binding proteins"/>
    <property type="match status" value="1"/>
</dbReference>
<dbReference type="InterPro" id="IPR036345">
    <property type="entry name" value="ExoRNase_PH_dom2_sf"/>
</dbReference>